<name>A0A6P2C6W8_9ACTN</name>
<gene>
    <name evidence="3" type="ORF">EAS64_06860</name>
</gene>
<accession>A0A6P2C6W8</accession>
<dbReference type="OrthoDB" id="7316074at2"/>
<dbReference type="InterPro" id="IPR036250">
    <property type="entry name" value="AcylCo_DH-like_C"/>
</dbReference>
<evidence type="ECO:0000259" key="2">
    <source>
        <dbReference type="Pfam" id="PF08028"/>
    </source>
</evidence>
<dbReference type="SUPFAM" id="SSF47203">
    <property type="entry name" value="Acyl-CoA dehydrogenase C-terminal domain-like"/>
    <property type="match status" value="1"/>
</dbReference>
<proteinExistence type="predicted"/>
<dbReference type="Gene3D" id="1.20.140.10">
    <property type="entry name" value="Butyryl-CoA Dehydrogenase, subunit A, domain 3"/>
    <property type="match status" value="1"/>
</dbReference>
<reference evidence="3 4" key="1">
    <citation type="submission" date="2018-11" db="EMBL/GenBank/DDBJ databases">
        <title>Trebonia kvetii gen.nov., sp.nov., a novel acidophilic actinobacterium, and proposal of the new actinobacterial family Treboniaceae fam. nov.</title>
        <authorList>
            <person name="Rapoport D."/>
            <person name="Sagova-Mareckova M."/>
            <person name="Sedlacek I."/>
            <person name="Provaznik J."/>
            <person name="Kralova S."/>
            <person name="Pavlinic D."/>
            <person name="Benes V."/>
            <person name="Kopecky J."/>
        </authorList>
    </citation>
    <scope>NUCLEOTIDE SEQUENCE [LARGE SCALE GENOMIC DNA]</scope>
    <source>
        <strain evidence="3 4">15Tr583</strain>
    </source>
</reference>
<evidence type="ECO:0000256" key="1">
    <source>
        <dbReference type="ARBA" id="ARBA00023002"/>
    </source>
</evidence>
<sequence>MPRPPGRSWSATGARERPATGCLTRATWAAALAGEVPPHMHTDLTVASVFAAETCAEVISSLFRYGGGRFLALSGLMQRLLRDVLAARQHIGLSEEAYERAGRERIASRS</sequence>
<dbReference type="RefSeq" id="WP_145851793.1">
    <property type="nucleotide sequence ID" value="NZ_RPFW01000001.1"/>
</dbReference>
<dbReference type="AlphaFoldDB" id="A0A6P2C6W8"/>
<dbReference type="Pfam" id="PF08028">
    <property type="entry name" value="Acyl-CoA_dh_2"/>
    <property type="match status" value="1"/>
</dbReference>
<feature type="domain" description="Acyl-CoA dehydrogenase C-terminal" evidence="2">
    <location>
        <begin position="26"/>
        <end position="94"/>
    </location>
</feature>
<protein>
    <recommendedName>
        <fullName evidence="2">Acyl-CoA dehydrogenase C-terminal domain-containing protein</fullName>
    </recommendedName>
</protein>
<dbReference type="Proteomes" id="UP000460272">
    <property type="component" value="Unassembled WGS sequence"/>
</dbReference>
<dbReference type="EMBL" id="RPFW01000001">
    <property type="protein sequence ID" value="TVZ07038.1"/>
    <property type="molecule type" value="Genomic_DNA"/>
</dbReference>
<dbReference type="InterPro" id="IPR013107">
    <property type="entry name" value="Acyl-CoA_DH_C"/>
</dbReference>
<keyword evidence="1" id="KW-0560">Oxidoreductase</keyword>
<organism evidence="3 4">
    <name type="scientific">Trebonia kvetii</name>
    <dbReference type="NCBI Taxonomy" id="2480626"/>
    <lineage>
        <taxon>Bacteria</taxon>
        <taxon>Bacillati</taxon>
        <taxon>Actinomycetota</taxon>
        <taxon>Actinomycetes</taxon>
        <taxon>Streptosporangiales</taxon>
        <taxon>Treboniaceae</taxon>
        <taxon>Trebonia</taxon>
    </lineage>
</organism>
<evidence type="ECO:0000313" key="4">
    <source>
        <dbReference type="Proteomes" id="UP000460272"/>
    </source>
</evidence>
<keyword evidence="4" id="KW-1185">Reference proteome</keyword>
<evidence type="ECO:0000313" key="3">
    <source>
        <dbReference type="EMBL" id="TVZ07038.1"/>
    </source>
</evidence>
<comment type="caution">
    <text evidence="3">The sequence shown here is derived from an EMBL/GenBank/DDBJ whole genome shotgun (WGS) entry which is preliminary data.</text>
</comment>
<dbReference type="GO" id="GO:0016627">
    <property type="term" value="F:oxidoreductase activity, acting on the CH-CH group of donors"/>
    <property type="evidence" value="ECO:0007669"/>
    <property type="project" value="InterPro"/>
</dbReference>